<keyword evidence="5 8" id="KW-0812">Transmembrane</keyword>
<sequence>MENLFAALNAVLSFVTPVSDFFWDFPKMFGFWKDIPVLGSFSLAIIVLVGSGIYFTLRLGFVQIRQFMTGVRTLATRRSIHTGISPLAAFLLSTAMRVGPGNMIGVTGAIAAGGPGALFWMWISAFFGMATAFTEGTLAQIFKEKRGDNFVGGLPFYARRLCGNKAWVGVALSALYIFYALMCLPAQGLNVITSLGSIVGLVGGEEIPLRSTFYYVMSILLLVFITFMAFGGIKRISRWAEILVPVMAVIYIGTAILLILTNLGSVPYFFHAVFAGAFKPEAVFGGVLGTALLQGVKRGLMSNEAGQGTITMAAASAEAHHPCEQGIISALGVFLDTHVICTMTGFIIIMAHQWALNPEEWKAAGTYPKFLLSIHALTPDLLQTFVMVMVSICFCLFAYTCVMGFVTFSEISGNRISSSTSFITVLRLLCVFVTAFGIACSIAGYDLSNLWAFSDLANIIMVYCNVPMLYLGFRYVRKAAAHYAKNDGTPFTSETIGMKVDYWDERKDD</sequence>
<evidence type="ECO:0000256" key="8">
    <source>
        <dbReference type="RuleBase" id="RU363064"/>
    </source>
</evidence>
<name>A0A8D4UTE8_9FIRM</name>
<dbReference type="PANTHER" id="PTHR30330:SF1">
    <property type="entry name" value="AMINO-ACID CARRIER PROTEIN ALST"/>
    <property type="match status" value="1"/>
</dbReference>
<evidence type="ECO:0000256" key="7">
    <source>
        <dbReference type="ARBA" id="ARBA00023136"/>
    </source>
</evidence>
<gene>
    <name evidence="9" type="ORF">Dia5BBH33_02210</name>
</gene>
<keyword evidence="7 8" id="KW-0472">Membrane</keyword>
<feature type="transmembrane region" description="Helical" evidence="8">
    <location>
        <begin position="420"/>
        <end position="445"/>
    </location>
</feature>
<feature type="transmembrane region" description="Helical" evidence="8">
    <location>
        <begin position="451"/>
        <end position="473"/>
    </location>
</feature>
<proteinExistence type="inferred from homology"/>
<keyword evidence="6 8" id="KW-1133">Transmembrane helix</keyword>
<dbReference type="RefSeq" id="WP_143332187.1">
    <property type="nucleotide sequence ID" value="NZ_AP019697.1"/>
</dbReference>
<feature type="transmembrane region" description="Helical" evidence="8">
    <location>
        <begin position="78"/>
        <end position="99"/>
    </location>
</feature>
<dbReference type="PANTHER" id="PTHR30330">
    <property type="entry name" value="AGSS FAMILY TRANSPORTER, SODIUM-ALANINE"/>
    <property type="match status" value="1"/>
</dbReference>
<dbReference type="GO" id="GO:0005886">
    <property type="term" value="C:plasma membrane"/>
    <property type="evidence" value="ECO:0007669"/>
    <property type="project" value="UniProtKB-SubCell"/>
</dbReference>
<evidence type="ECO:0000313" key="9">
    <source>
        <dbReference type="EMBL" id="BBK24286.1"/>
    </source>
</evidence>
<dbReference type="EMBL" id="AP019697">
    <property type="protein sequence ID" value="BBK24286.1"/>
    <property type="molecule type" value="Genomic_DNA"/>
</dbReference>
<dbReference type="GO" id="GO:0005283">
    <property type="term" value="F:amino acid:sodium symporter activity"/>
    <property type="evidence" value="ECO:0007669"/>
    <property type="project" value="InterPro"/>
</dbReference>
<evidence type="ECO:0000256" key="5">
    <source>
        <dbReference type="ARBA" id="ARBA00022692"/>
    </source>
</evidence>
<dbReference type="KEGG" id="dho:Dia5BBH33_02210"/>
<keyword evidence="8" id="KW-0769">Symport</keyword>
<evidence type="ECO:0000256" key="3">
    <source>
        <dbReference type="ARBA" id="ARBA00022448"/>
    </source>
</evidence>
<dbReference type="PROSITE" id="PS00873">
    <property type="entry name" value="NA_ALANINE_SYMP"/>
    <property type="match status" value="1"/>
</dbReference>
<dbReference type="AlphaFoldDB" id="A0A8D4UTE8"/>
<dbReference type="PRINTS" id="PR00175">
    <property type="entry name" value="NAALASMPORT"/>
</dbReference>
<dbReference type="Proteomes" id="UP000320585">
    <property type="component" value="Chromosome"/>
</dbReference>
<feature type="transmembrane region" description="Helical" evidence="8">
    <location>
        <begin position="327"/>
        <end position="351"/>
    </location>
</feature>
<dbReference type="InterPro" id="IPR001463">
    <property type="entry name" value="Na/Ala_symport"/>
</dbReference>
<dbReference type="Gene3D" id="1.20.1740.10">
    <property type="entry name" value="Amino acid/polyamine transporter I"/>
    <property type="match status" value="1"/>
</dbReference>
<dbReference type="GeneID" id="92715441"/>
<evidence type="ECO:0000256" key="2">
    <source>
        <dbReference type="ARBA" id="ARBA00009261"/>
    </source>
</evidence>
<protein>
    <submittedName>
        <fullName evidence="9">Sodium:alanine symporter</fullName>
    </submittedName>
</protein>
<comment type="subcellular location">
    <subcellularLocation>
        <location evidence="1 8">Cell membrane</location>
        <topology evidence="1 8">Multi-pass membrane protein</topology>
    </subcellularLocation>
</comment>
<dbReference type="Pfam" id="PF01235">
    <property type="entry name" value="Na_Ala_symp"/>
    <property type="match status" value="1"/>
</dbReference>
<evidence type="ECO:0000256" key="4">
    <source>
        <dbReference type="ARBA" id="ARBA00022475"/>
    </source>
</evidence>
<dbReference type="NCBIfam" id="TIGR00835">
    <property type="entry name" value="agcS"/>
    <property type="match status" value="1"/>
</dbReference>
<evidence type="ECO:0000256" key="1">
    <source>
        <dbReference type="ARBA" id="ARBA00004651"/>
    </source>
</evidence>
<evidence type="ECO:0000256" key="6">
    <source>
        <dbReference type="ARBA" id="ARBA00022989"/>
    </source>
</evidence>
<evidence type="ECO:0000313" key="10">
    <source>
        <dbReference type="Proteomes" id="UP000320585"/>
    </source>
</evidence>
<keyword evidence="4 8" id="KW-1003">Cell membrane</keyword>
<feature type="transmembrane region" description="Helical" evidence="8">
    <location>
        <begin position="166"/>
        <end position="192"/>
    </location>
</feature>
<dbReference type="OrthoDB" id="9804874at2"/>
<accession>A0A8D4UTE8</accession>
<keyword evidence="3 8" id="KW-0813">Transport</keyword>
<reference evidence="10" key="1">
    <citation type="submission" date="2019-05" db="EMBL/GenBank/DDBJ databases">
        <title>Complete genome sequencing of Dialister sp. strain 5BBH33.</title>
        <authorList>
            <person name="Sakamoto M."/>
            <person name="Murakami T."/>
            <person name="Mori H."/>
        </authorList>
    </citation>
    <scope>NUCLEOTIDE SEQUENCE [LARGE SCALE GENOMIC DNA]</scope>
    <source>
        <strain evidence="10">5BBH33</strain>
    </source>
</reference>
<feature type="transmembrane region" description="Helical" evidence="8">
    <location>
        <begin position="212"/>
        <end position="230"/>
    </location>
</feature>
<feature type="transmembrane region" description="Helical" evidence="8">
    <location>
        <begin position="385"/>
        <end position="408"/>
    </location>
</feature>
<feature type="transmembrane region" description="Helical" evidence="8">
    <location>
        <begin position="36"/>
        <end position="57"/>
    </location>
</feature>
<feature type="transmembrane region" description="Helical" evidence="8">
    <location>
        <begin position="242"/>
        <end position="263"/>
    </location>
</feature>
<feature type="transmembrane region" description="Helical" evidence="8">
    <location>
        <begin position="269"/>
        <end position="293"/>
    </location>
</feature>
<keyword evidence="10" id="KW-1185">Reference proteome</keyword>
<organism evidence="9 10">
    <name type="scientific">Dialister hominis</name>
    <dbReference type="NCBI Taxonomy" id="2582419"/>
    <lineage>
        <taxon>Bacteria</taxon>
        <taxon>Bacillati</taxon>
        <taxon>Bacillota</taxon>
        <taxon>Negativicutes</taxon>
        <taxon>Veillonellales</taxon>
        <taxon>Veillonellaceae</taxon>
        <taxon>Dialister</taxon>
    </lineage>
</organism>
<comment type="similarity">
    <text evidence="2 8">Belongs to the alanine or glycine:cation symporter (AGCS) (TC 2.A.25) family.</text>
</comment>